<name>A0ABU7HK65_9PSED</name>
<gene>
    <name evidence="2" type="ORF">V0R50_01655</name>
</gene>
<proteinExistence type="predicted"/>
<dbReference type="EMBL" id="JAZDQJ010000001">
    <property type="protein sequence ID" value="MEE1931911.1"/>
    <property type="molecule type" value="Genomic_DNA"/>
</dbReference>
<comment type="caution">
    <text evidence="2">The sequence shown here is derived from an EMBL/GenBank/DDBJ whole genome shotgun (WGS) entry which is preliminary data.</text>
</comment>
<organism evidence="2 3">
    <name type="scientific">Pseudomonas ulcerans</name>
    <dbReference type="NCBI Taxonomy" id="3115852"/>
    <lineage>
        <taxon>Bacteria</taxon>
        <taxon>Pseudomonadati</taxon>
        <taxon>Pseudomonadota</taxon>
        <taxon>Gammaproteobacteria</taxon>
        <taxon>Pseudomonadales</taxon>
        <taxon>Pseudomonadaceae</taxon>
        <taxon>Pseudomonas</taxon>
    </lineage>
</organism>
<evidence type="ECO:0000313" key="3">
    <source>
        <dbReference type="Proteomes" id="UP001335100"/>
    </source>
</evidence>
<keyword evidence="3" id="KW-1185">Reference proteome</keyword>
<protein>
    <submittedName>
        <fullName evidence="2">Uncharacterized protein</fullName>
    </submittedName>
</protein>
<dbReference type="RefSeq" id="WP_330072881.1">
    <property type="nucleotide sequence ID" value="NZ_JAZDQJ010000001.1"/>
</dbReference>
<dbReference type="Proteomes" id="UP001335100">
    <property type="component" value="Unassembled WGS sequence"/>
</dbReference>
<sequence>MFPAQDTRIAFEPRIYGVSGKTDRMDRTDSCLFSLLLQARSFLLDAVRSAAVATRNGLRKKEKDPGKELLSPFKGQ</sequence>
<feature type="region of interest" description="Disordered" evidence="1">
    <location>
        <begin position="55"/>
        <end position="76"/>
    </location>
</feature>
<evidence type="ECO:0000256" key="1">
    <source>
        <dbReference type="SAM" id="MobiDB-lite"/>
    </source>
</evidence>
<reference evidence="2 3" key="1">
    <citation type="submission" date="2024-01" db="EMBL/GenBank/DDBJ databases">
        <title>Unpublished Manusciprt.</title>
        <authorList>
            <person name="Duman M."/>
            <person name="Valdes E.G."/>
            <person name="Ajmi N."/>
            <person name="Altun S."/>
            <person name="Saticioglu I.B."/>
        </authorList>
    </citation>
    <scope>NUCLEOTIDE SEQUENCE [LARGE SCALE GENOMIC DNA]</scope>
    <source>
        <strain evidence="2 3">148P</strain>
    </source>
</reference>
<accession>A0ABU7HK65</accession>
<evidence type="ECO:0000313" key="2">
    <source>
        <dbReference type="EMBL" id="MEE1931911.1"/>
    </source>
</evidence>